<dbReference type="AlphaFoldDB" id="A0A0B6Y3J5"/>
<sequence>EMEIKITTIYIMPILCFFLLCFTGDKSFAAQIQLSELPNQIRHLPLLETADVDTSQRNHFWKEDPKLTELQQVYHHERSLDTQDSAKQPSMSDFKHTLTG</sequence>
<dbReference type="EMBL" id="HACG01003813">
    <property type="protein sequence ID" value="CEK50678.1"/>
    <property type="molecule type" value="Transcribed_RNA"/>
</dbReference>
<accession>A0A0B6Y3J5</accession>
<evidence type="ECO:0000313" key="2">
    <source>
        <dbReference type="EMBL" id="CEK50678.1"/>
    </source>
</evidence>
<gene>
    <name evidence="2" type="primary">ORF11404</name>
</gene>
<feature type="region of interest" description="Disordered" evidence="1">
    <location>
        <begin position="76"/>
        <end position="100"/>
    </location>
</feature>
<reference evidence="2" key="1">
    <citation type="submission" date="2014-12" db="EMBL/GenBank/DDBJ databases">
        <title>Insight into the proteome of Arion vulgaris.</title>
        <authorList>
            <person name="Aradska J."/>
            <person name="Bulat T."/>
            <person name="Smidak R."/>
            <person name="Sarate P."/>
            <person name="Gangsoo J."/>
            <person name="Sialana F."/>
            <person name="Bilban M."/>
            <person name="Lubec G."/>
        </authorList>
    </citation>
    <scope>NUCLEOTIDE SEQUENCE</scope>
    <source>
        <tissue evidence="2">Skin</tissue>
    </source>
</reference>
<feature type="non-terminal residue" evidence="2">
    <location>
        <position position="100"/>
    </location>
</feature>
<organism evidence="2">
    <name type="scientific">Arion vulgaris</name>
    <dbReference type="NCBI Taxonomy" id="1028688"/>
    <lineage>
        <taxon>Eukaryota</taxon>
        <taxon>Metazoa</taxon>
        <taxon>Spiralia</taxon>
        <taxon>Lophotrochozoa</taxon>
        <taxon>Mollusca</taxon>
        <taxon>Gastropoda</taxon>
        <taxon>Heterobranchia</taxon>
        <taxon>Euthyneura</taxon>
        <taxon>Panpulmonata</taxon>
        <taxon>Eupulmonata</taxon>
        <taxon>Stylommatophora</taxon>
        <taxon>Helicina</taxon>
        <taxon>Arionoidea</taxon>
        <taxon>Arionidae</taxon>
        <taxon>Arion</taxon>
    </lineage>
</organism>
<name>A0A0B6Y3J5_9EUPU</name>
<feature type="compositionally biased region" description="Polar residues" evidence="1">
    <location>
        <begin position="82"/>
        <end position="91"/>
    </location>
</feature>
<protein>
    <submittedName>
        <fullName evidence="2">Uncharacterized protein</fullName>
    </submittedName>
</protein>
<evidence type="ECO:0000256" key="1">
    <source>
        <dbReference type="SAM" id="MobiDB-lite"/>
    </source>
</evidence>
<proteinExistence type="predicted"/>
<feature type="non-terminal residue" evidence="2">
    <location>
        <position position="1"/>
    </location>
</feature>